<dbReference type="KEGG" id="bcop:JD108_15430"/>
<dbReference type="SMART" id="SM00316">
    <property type="entry name" value="S1"/>
    <property type="match status" value="1"/>
</dbReference>
<dbReference type="CDD" id="cd04453">
    <property type="entry name" value="S1_RNase_E"/>
    <property type="match status" value="1"/>
</dbReference>
<dbReference type="GO" id="GO:0016787">
    <property type="term" value="F:hydrolase activity"/>
    <property type="evidence" value="ECO:0007669"/>
    <property type="project" value="UniProtKB-KW"/>
</dbReference>
<reference evidence="7 9" key="1">
    <citation type="submission" date="2020-12" db="EMBL/GenBank/DDBJ databases">
        <title>strain FJAT-54423T represents a novel species of the genus Brevibacillus.</title>
        <authorList>
            <person name="Tang R."/>
        </authorList>
    </citation>
    <scope>NUCLEOTIDE SEQUENCE [LARGE SCALE GENOMIC DNA]</scope>
    <source>
        <strain evidence="7 9">FJAT-54423</strain>
    </source>
</reference>
<accession>A0A7T5JMF4</accession>
<evidence type="ECO:0000256" key="5">
    <source>
        <dbReference type="ARBA" id="ARBA00022884"/>
    </source>
</evidence>
<organism evidence="7 9">
    <name type="scientific">Brevibacillus composti</name>
    <dbReference type="NCBI Taxonomy" id="2796470"/>
    <lineage>
        <taxon>Bacteria</taxon>
        <taxon>Bacillati</taxon>
        <taxon>Bacillota</taxon>
        <taxon>Bacilli</taxon>
        <taxon>Bacillales</taxon>
        <taxon>Paenibacillaceae</taxon>
        <taxon>Brevibacillus</taxon>
    </lineage>
</organism>
<dbReference type="SUPFAM" id="SSF50249">
    <property type="entry name" value="Nucleic acid-binding proteins"/>
    <property type="match status" value="1"/>
</dbReference>
<evidence type="ECO:0000259" key="6">
    <source>
        <dbReference type="PROSITE" id="PS50126"/>
    </source>
</evidence>
<name>A0A7T5JMF4_9BACL</name>
<evidence type="ECO:0000313" key="10">
    <source>
        <dbReference type="Proteomes" id="UP000677234"/>
    </source>
</evidence>
<sequence>MKRIGIGTADGQMRIALLEQSRLAEWRTRSESGEPRIGAIYLGKVARVVPGIQSAFLDIGTDEHAFLYVDEAAPPKQRGAEERSISHFVREGETLLVQVIKEATESKAPRLTTQISLQGRLLVYLPPEGNGAGAEPVSLSRKIRDPQKRAELQAVMLGLLADGEGVVVRTEAAEADREQLQQEWMFLRERWQQILLAARGKRTPGPVWQGDDVIESALRDFLSADVAEVVVEDAGLYQETRRLMQALFPESLAKLRWHREREPLFWQWGIREQLMAALHREVPLPGGGNLVIERTEALTVIDVNTGAFQGRGGQQREQAVTLANVEAAREIARQLRLRDIGGIVLIDFINMRESANRERVLQALRTSLADDPVPAAVIGMTPLGLVEVTRKRTGASLAERMTETCSCCAGSGRLLHSAVHFQHLREDLAAVVRTQEAEAALVELSRRLYEKWQSGQAPVEGWPLHLHVLPGEELAGDRYRILYAGRAEEAERLYLTRTKKP</sequence>
<gene>
    <name evidence="7" type="ORF">JD108_15430</name>
    <name evidence="8" type="ORF">KDJ56_15375</name>
</gene>
<dbReference type="InterPro" id="IPR003029">
    <property type="entry name" value="S1_domain"/>
</dbReference>
<evidence type="ECO:0000256" key="1">
    <source>
        <dbReference type="ARBA" id="ARBA00001946"/>
    </source>
</evidence>
<feature type="domain" description="S1 motif" evidence="6">
    <location>
        <begin position="38"/>
        <end position="120"/>
    </location>
</feature>
<dbReference type="RefSeq" id="WP_198826914.1">
    <property type="nucleotide sequence ID" value="NZ_CP066308.1"/>
</dbReference>
<dbReference type="EMBL" id="CP066308">
    <property type="protein sequence ID" value="QQE73288.1"/>
    <property type="molecule type" value="Genomic_DNA"/>
</dbReference>
<protein>
    <submittedName>
        <fullName evidence="7">Rne/Rng family ribonuclease</fullName>
    </submittedName>
</protein>
<dbReference type="EMBL" id="CP073708">
    <property type="protein sequence ID" value="QUO40369.1"/>
    <property type="molecule type" value="Genomic_DNA"/>
</dbReference>
<keyword evidence="10" id="KW-1185">Reference proteome</keyword>
<evidence type="ECO:0000313" key="9">
    <source>
        <dbReference type="Proteomes" id="UP000595847"/>
    </source>
</evidence>
<proteinExistence type="predicted"/>
<dbReference type="NCBIfam" id="TIGR00757">
    <property type="entry name" value="RNaseEG"/>
    <property type="match status" value="1"/>
</dbReference>
<keyword evidence="5" id="KW-0694">RNA-binding</keyword>
<dbReference type="Proteomes" id="UP000595847">
    <property type="component" value="Chromosome"/>
</dbReference>
<evidence type="ECO:0000256" key="3">
    <source>
        <dbReference type="ARBA" id="ARBA00022801"/>
    </source>
</evidence>
<evidence type="ECO:0000256" key="4">
    <source>
        <dbReference type="ARBA" id="ARBA00022842"/>
    </source>
</evidence>
<dbReference type="Gene3D" id="2.40.50.140">
    <property type="entry name" value="Nucleic acid-binding proteins"/>
    <property type="match status" value="1"/>
</dbReference>
<dbReference type="GO" id="GO:0006364">
    <property type="term" value="P:rRNA processing"/>
    <property type="evidence" value="ECO:0007669"/>
    <property type="project" value="TreeGrafter"/>
</dbReference>
<keyword evidence="3" id="KW-0378">Hydrolase</keyword>
<evidence type="ECO:0000313" key="7">
    <source>
        <dbReference type="EMBL" id="QQE73288.1"/>
    </source>
</evidence>
<keyword evidence="4" id="KW-0460">Magnesium</keyword>
<dbReference type="Proteomes" id="UP000677234">
    <property type="component" value="Chromosome"/>
</dbReference>
<evidence type="ECO:0000256" key="2">
    <source>
        <dbReference type="ARBA" id="ARBA00022723"/>
    </source>
</evidence>
<dbReference type="GO" id="GO:0004540">
    <property type="term" value="F:RNA nuclease activity"/>
    <property type="evidence" value="ECO:0007669"/>
    <property type="project" value="InterPro"/>
</dbReference>
<dbReference type="InterPro" id="IPR019307">
    <property type="entry name" value="RNA-bd_AU-1/RNase_E/G"/>
</dbReference>
<dbReference type="Pfam" id="PF10150">
    <property type="entry name" value="RNase_E_G"/>
    <property type="match status" value="1"/>
</dbReference>
<keyword evidence="2" id="KW-0479">Metal-binding</keyword>
<dbReference type="InterPro" id="IPR012340">
    <property type="entry name" value="NA-bd_OB-fold"/>
</dbReference>
<dbReference type="GO" id="GO:0005737">
    <property type="term" value="C:cytoplasm"/>
    <property type="evidence" value="ECO:0007669"/>
    <property type="project" value="TreeGrafter"/>
</dbReference>
<dbReference type="InterPro" id="IPR004659">
    <property type="entry name" value="RNase_E/G"/>
</dbReference>
<dbReference type="AlphaFoldDB" id="A0A7T5JMF4"/>
<dbReference type="GO" id="GO:0046872">
    <property type="term" value="F:metal ion binding"/>
    <property type="evidence" value="ECO:0007669"/>
    <property type="project" value="UniProtKB-KW"/>
</dbReference>
<dbReference type="PROSITE" id="PS50126">
    <property type="entry name" value="S1"/>
    <property type="match status" value="1"/>
</dbReference>
<dbReference type="GO" id="GO:0003723">
    <property type="term" value="F:RNA binding"/>
    <property type="evidence" value="ECO:0007669"/>
    <property type="project" value="UniProtKB-KW"/>
</dbReference>
<dbReference type="PANTHER" id="PTHR30001">
    <property type="entry name" value="RIBONUCLEASE"/>
    <property type="match status" value="1"/>
</dbReference>
<reference evidence="8" key="2">
    <citation type="submission" date="2021-04" db="EMBL/GenBank/DDBJ databases">
        <title>Brevibacillus composti FJAT-54423, complete genome.</title>
        <authorList>
            <person name="Tang R."/>
        </authorList>
    </citation>
    <scope>NUCLEOTIDE SEQUENCE</scope>
    <source>
        <strain evidence="8">FJAT-54424</strain>
    </source>
</reference>
<dbReference type="PANTHER" id="PTHR30001:SF0">
    <property type="entry name" value="RIBONUCLEASE G"/>
    <property type="match status" value="1"/>
</dbReference>
<evidence type="ECO:0000313" key="8">
    <source>
        <dbReference type="EMBL" id="QUO40369.1"/>
    </source>
</evidence>
<comment type="cofactor">
    <cofactor evidence="1">
        <name>Mg(2+)</name>
        <dbReference type="ChEBI" id="CHEBI:18420"/>
    </cofactor>
</comment>